<evidence type="ECO:0000313" key="5">
    <source>
        <dbReference type="Proteomes" id="UP000046395"/>
    </source>
</evidence>
<name>A0A5S6Q039_TRIMR</name>
<evidence type="ECO:0000259" key="4">
    <source>
        <dbReference type="PROSITE" id="PS01031"/>
    </source>
</evidence>
<reference evidence="6 7" key="3">
    <citation type="submission" date="2019-12" db="UniProtKB">
        <authorList>
            <consortium name="WormBaseParasite"/>
        </authorList>
    </citation>
    <scope>IDENTIFICATION</scope>
</reference>
<dbReference type="PRINTS" id="PR00299">
    <property type="entry name" value="ACRYSTALLIN"/>
</dbReference>
<dbReference type="PANTHER" id="PTHR45640">
    <property type="entry name" value="HEAT SHOCK PROTEIN HSP-12.2-RELATED"/>
    <property type="match status" value="1"/>
</dbReference>
<evidence type="ECO:0000313" key="6">
    <source>
        <dbReference type="WBParaSite" id="TMUE_0000000337.1"/>
    </source>
</evidence>
<dbReference type="Gene3D" id="2.60.40.790">
    <property type="match status" value="1"/>
</dbReference>
<proteinExistence type="inferred from homology"/>
<dbReference type="SUPFAM" id="SSF49764">
    <property type="entry name" value="HSP20-like chaperones"/>
    <property type="match status" value="1"/>
</dbReference>
<dbReference type="STRING" id="70415.A0A5S6Q039"/>
<dbReference type="InterPro" id="IPR001436">
    <property type="entry name" value="Alpha-crystallin/sHSP_animal"/>
</dbReference>
<dbReference type="WBParaSite" id="TMUE_0000000337.1">
    <property type="protein sequence ID" value="TMUE_0000000337.1"/>
    <property type="gene ID" value="WBGene00296278"/>
</dbReference>
<reference evidence="5" key="2">
    <citation type="submission" date="2014-03" db="EMBL/GenBank/DDBJ databases">
        <title>The whipworm genome and dual-species transcriptomics of an intimate host-pathogen interaction.</title>
        <authorList>
            <person name="Foth B.J."/>
            <person name="Tsai I.J."/>
            <person name="Reid A.J."/>
            <person name="Bancroft A.J."/>
            <person name="Nichol S."/>
            <person name="Tracey A."/>
            <person name="Holroyd N."/>
            <person name="Cotton J.A."/>
            <person name="Stanley E.J."/>
            <person name="Zarowiecki M."/>
            <person name="Liu J.Z."/>
            <person name="Huckvale T."/>
            <person name="Cooper P.J."/>
            <person name="Grencis R.K."/>
            <person name="Berriman M."/>
        </authorList>
    </citation>
    <scope>NUCLEOTIDE SEQUENCE [LARGE SCALE GENOMIC DNA]</scope>
    <source>
        <strain evidence="5">Edinburgh</strain>
    </source>
</reference>
<accession>A0A5S6Q039</accession>
<dbReference type="GO" id="GO:0009408">
    <property type="term" value="P:response to heat"/>
    <property type="evidence" value="ECO:0007669"/>
    <property type="project" value="TreeGrafter"/>
</dbReference>
<evidence type="ECO:0000256" key="2">
    <source>
        <dbReference type="PROSITE-ProRule" id="PRU00285"/>
    </source>
</evidence>
<dbReference type="GO" id="GO:0042026">
    <property type="term" value="P:protein refolding"/>
    <property type="evidence" value="ECO:0007669"/>
    <property type="project" value="TreeGrafter"/>
</dbReference>
<evidence type="ECO:0000313" key="7">
    <source>
        <dbReference type="WBParaSite" id="TMUE_2000007963.1"/>
    </source>
</evidence>
<protein>
    <submittedName>
        <fullName evidence="6 7">SHSP domain-containing protein</fullName>
    </submittedName>
</protein>
<dbReference type="WBParaSite" id="TMUE_2000007963.1">
    <property type="protein sequence ID" value="TMUE_2000007963.1"/>
    <property type="gene ID" value="WBGene00294630"/>
</dbReference>
<evidence type="ECO:0000256" key="1">
    <source>
        <dbReference type="ARBA" id="ARBA00023016"/>
    </source>
</evidence>
<dbReference type="PANTHER" id="PTHR45640:SF13">
    <property type="entry name" value="HEAT SHOCK PROTEIN 22-RELATED"/>
    <property type="match status" value="1"/>
</dbReference>
<dbReference type="PROSITE" id="PS01031">
    <property type="entry name" value="SHSP"/>
    <property type="match status" value="1"/>
</dbReference>
<dbReference type="GO" id="GO:0005737">
    <property type="term" value="C:cytoplasm"/>
    <property type="evidence" value="ECO:0007669"/>
    <property type="project" value="TreeGrafter"/>
</dbReference>
<reference evidence="5" key="1">
    <citation type="submission" date="2013-11" db="EMBL/GenBank/DDBJ databases">
        <authorList>
            <person name="Aslett M."/>
        </authorList>
    </citation>
    <scope>NUCLEOTIDE SEQUENCE [LARGE SCALE GENOMIC DNA]</scope>
    <source>
        <strain evidence="5">Edinburgh</strain>
    </source>
</reference>
<organism evidence="5 6">
    <name type="scientific">Trichuris muris</name>
    <name type="common">Mouse whipworm</name>
    <dbReference type="NCBI Taxonomy" id="70415"/>
    <lineage>
        <taxon>Eukaryota</taxon>
        <taxon>Metazoa</taxon>
        <taxon>Ecdysozoa</taxon>
        <taxon>Nematoda</taxon>
        <taxon>Enoplea</taxon>
        <taxon>Dorylaimia</taxon>
        <taxon>Trichinellida</taxon>
        <taxon>Trichuridae</taxon>
        <taxon>Trichuris</taxon>
    </lineage>
</organism>
<dbReference type="InterPro" id="IPR002068">
    <property type="entry name" value="A-crystallin/Hsp20_dom"/>
</dbReference>
<evidence type="ECO:0000256" key="3">
    <source>
        <dbReference type="RuleBase" id="RU003616"/>
    </source>
</evidence>
<feature type="domain" description="SHSP" evidence="4">
    <location>
        <begin position="52"/>
        <end position="161"/>
    </location>
</feature>
<sequence length="163" mass="18782">MALYSWSCSPWWDDRLRCIPRRDVLNEIDRMVRHVEDLSRSVFAPLVHDEPQTVATECGGVSSVINDDKKFQISLDVKHFKPEELELTTRDNQLVVHGKHEEQKDEHGFVKREFTRAYWLPQGINPESFKSNLSSEGVLTIEAPKLAPVEPGEYKIPIEVAKK</sequence>
<dbReference type="AlphaFoldDB" id="A0A5S6Q039"/>
<dbReference type="InterPro" id="IPR008978">
    <property type="entry name" value="HSP20-like_chaperone"/>
</dbReference>
<dbReference type="Proteomes" id="UP000046395">
    <property type="component" value="Unassembled WGS sequence"/>
</dbReference>
<dbReference type="CDD" id="cd06526">
    <property type="entry name" value="metazoan_ACD"/>
    <property type="match status" value="1"/>
</dbReference>
<dbReference type="GO" id="GO:0005634">
    <property type="term" value="C:nucleus"/>
    <property type="evidence" value="ECO:0007669"/>
    <property type="project" value="TreeGrafter"/>
</dbReference>
<comment type="similarity">
    <text evidence="2 3">Belongs to the small heat shock protein (HSP20) family.</text>
</comment>
<keyword evidence="1" id="KW-0346">Stress response</keyword>
<dbReference type="Pfam" id="PF00011">
    <property type="entry name" value="HSP20"/>
    <property type="match status" value="1"/>
</dbReference>
<dbReference type="GO" id="GO:0051082">
    <property type="term" value="F:unfolded protein binding"/>
    <property type="evidence" value="ECO:0007669"/>
    <property type="project" value="TreeGrafter"/>
</dbReference>
<keyword evidence="5" id="KW-1185">Reference proteome</keyword>